<dbReference type="OrthoDB" id="10352730at2759"/>
<dbReference type="Pfam" id="PF04504">
    <property type="entry name" value="GeBP-like_DBD"/>
    <property type="match status" value="1"/>
</dbReference>
<proteinExistence type="inferred from homology"/>
<feature type="compositionally biased region" description="Polar residues" evidence="2">
    <location>
        <begin position="9"/>
        <end position="19"/>
    </location>
</feature>
<gene>
    <name evidence="4" type="ORF">AXF42_Ash019652</name>
</gene>
<feature type="region of interest" description="Disordered" evidence="2">
    <location>
        <begin position="1"/>
        <end position="26"/>
    </location>
</feature>
<dbReference type="InterPro" id="IPR053932">
    <property type="entry name" value="GeBP-like_DBD"/>
</dbReference>
<keyword evidence="5" id="KW-1185">Reference proteome</keyword>
<sequence length="122" mass="13688">MQPNDRHSATPSPEPQTSAAGGENAAVARWTDEDEERLLLAALDIAREPLESFDATVSPVERIRRAVGGNFTAEEIVRKTKQLRKRYEEMCCTRLRNSLGEADARVFGVAFEISDKIWGRQK</sequence>
<protein>
    <recommendedName>
        <fullName evidence="3">Glabrous enhancer-binding protein-like DBD domain-containing protein</fullName>
    </recommendedName>
</protein>
<feature type="domain" description="Glabrous enhancer-binding protein-like DBD" evidence="3">
    <location>
        <begin position="29"/>
        <end position="119"/>
    </location>
</feature>
<evidence type="ECO:0000256" key="2">
    <source>
        <dbReference type="SAM" id="MobiDB-lite"/>
    </source>
</evidence>
<evidence type="ECO:0000313" key="4">
    <source>
        <dbReference type="EMBL" id="PKA46669.1"/>
    </source>
</evidence>
<organism evidence="4 5">
    <name type="scientific">Apostasia shenzhenica</name>
    <dbReference type="NCBI Taxonomy" id="1088818"/>
    <lineage>
        <taxon>Eukaryota</taxon>
        <taxon>Viridiplantae</taxon>
        <taxon>Streptophyta</taxon>
        <taxon>Embryophyta</taxon>
        <taxon>Tracheophyta</taxon>
        <taxon>Spermatophyta</taxon>
        <taxon>Magnoliopsida</taxon>
        <taxon>Liliopsida</taxon>
        <taxon>Asparagales</taxon>
        <taxon>Orchidaceae</taxon>
        <taxon>Apostasioideae</taxon>
        <taxon>Apostasia</taxon>
    </lineage>
</organism>
<dbReference type="EMBL" id="KZ454055">
    <property type="protein sequence ID" value="PKA46669.1"/>
    <property type="molecule type" value="Genomic_DNA"/>
</dbReference>
<evidence type="ECO:0000313" key="5">
    <source>
        <dbReference type="Proteomes" id="UP000236161"/>
    </source>
</evidence>
<dbReference type="AlphaFoldDB" id="A0A2H9ZTP7"/>
<name>A0A2H9ZTP7_9ASPA</name>
<reference evidence="4 5" key="1">
    <citation type="journal article" date="2017" name="Nature">
        <title>The Apostasia genome and the evolution of orchids.</title>
        <authorList>
            <person name="Zhang G.Q."/>
            <person name="Liu K.W."/>
            <person name="Li Z."/>
            <person name="Lohaus R."/>
            <person name="Hsiao Y.Y."/>
            <person name="Niu S.C."/>
            <person name="Wang J.Y."/>
            <person name="Lin Y.C."/>
            <person name="Xu Q."/>
            <person name="Chen L.J."/>
            <person name="Yoshida K."/>
            <person name="Fujiwara S."/>
            <person name="Wang Z.W."/>
            <person name="Zhang Y.Q."/>
            <person name="Mitsuda N."/>
            <person name="Wang M."/>
            <person name="Liu G.H."/>
            <person name="Pecoraro L."/>
            <person name="Huang H.X."/>
            <person name="Xiao X.J."/>
            <person name="Lin M."/>
            <person name="Wu X.Y."/>
            <person name="Wu W.L."/>
            <person name="Chen Y.Y."/>
            <person name="Chang S.B."/>
            <person name="Sakamoto S."/>
            <person name="Ohme-Takagi M."/>
            <person name="Yagi M."/>
            <person name="Zeng S.J."/>
            <person name="Shen C.Y."/>
            <person name="Yeh C.M."/>
            <person name="Luo Y.B."/>
            <person name="Tsai W.C."/>
            <person name="Van de Peer Y."/>
            <person name="Liu Z.J."/>
        </authorList>
    </citation>
    <scope>NUCLEOTIDE SEQUENCE [LARGE SCALE GENOMIC DNA]</scope>
    <source>
        <strain evidence="5">cv. Shenzhen</strain>
        <tissue evidence="4">Stem</tissue>
    </source>
</reference>
<dbReference type="Proteomes" id="UP000236161">
    <property type="component" value="Unassembled WGS sequence"/>
</dbReference>
<comment type="similarity">
    <text evidence="1">Belongs to the GeBP family.</text>
</comment>
<evidence type="ECO:0000256" key="1">
    <source>
        <dbReference type="ARBA" id="ARBA00010820"/>
    </source>
</evidence>
<evidence type="ECO:0000259" key="3">
    <source>
        <dbReference type="Pfam" id="PF04504"/>
    </source>
</evidence>
<accession>A0A2H9ZTP7</accession>